<dbReference type="InterPro" id="IPR036390">
    <property type="entry name" value="WH_DNA-bd_sf"/>
</dbReference>
<protein>
    <recommendedName>
        <fullName evidence="3">Winged helix-turn-helix transcriptional regulator</fullName>
    </recommendedName>
</protein>
<evidence type="ECO:0000313" key="2">
    <source>
        <dbReference type="Proteomes" id="UP000484164"/>
    </source>
</evidence>
<dbReference type="SUPFAM" id="SSF46785">
    <property type="entry name" value="Winged helix' DNA-binding domain"/>
    <property type="match status" value="1"/>
</dbReference>
<evidence type="ECO:0000313" key="1">
    <source>
        <dbReference type="EMBL" id="KAB2815017.1"/>
    </source>
</evidence>
<dbReference type="RefSeq" id="WP_151694371.1">
    <property type="nucleotide sequence ID" value="NZ_BMGX01000002.1"/>
</dbReference>
<dbReference type="EMBL" id="WBVQ01000006">
    <property type="protein sequence ID" value="KAB2815017.1"/>
    <property type="molecule type" value="Genomic_DNA"/>
</dbReference>
<evidence type="ECO:0008006" key="3">
    <source>
        <dbReference type="Google" id="ProtNLM"/>
    </source>
</evidence>
<keyword evidence="2" id="KW-1185">Reference proteome</keyword>
<name>A0A6L3ZBL5_9FLAO</name>
<sequence length="80" mass="8914">MICYAPFNFASDSPKSGIETQIIDFLEKNPNSDAHTIAASIDYPYASVSAKMSYLKRLGVVRVVDTVKVQFGRSRNLWAL</sequence>
<accession>A0A6L3ZBL5</accession>
<dbReference type="Proteomes" id="UP000484164">
    <property type="component" value="Unassembled WGS sequence"/>
</dbReference>
<reference evidence="1 2" key="1">
    <citation type="submission" date="2019-10" db="EMBL/GenBank/DDBJ databases">
        <title>Genome sequence of Phaeocystidibacter marisrubri JCM30614 (type strain).</title>
        <authorList>
            <person name="Bowman J.P."/>
        </authorList>
    </citation>
    <scope>NUCLEOTIDE SEQUENCE [LARGE SCALE GENOMIC DNA]</scope>
    <source>
        <strain evidence="1 2">JCM 30614</strain>
    </source>
</reference>
<dbReference type="AlphaFoldDB" id="A0A6L3ZBL5"/>
<organism evidence="1 2">
    <name type="scientific">Phaeocystidibacter marisrubri</name>
    <dbReference type="NCBI Taxonomy" id="1577780"/>
    <lineage>
        <taxon>Bacteria</taxon>
        <taxon>Pseudomonadati</taxon>
        <taxon>Bacteroidota</taxon>
        <taxon>Flavobacteriia</taxon>
        <taxon>Flavobacteriales</taxon>
        <taxon>Phaeocystidibacteraceae</taxon>
        <taxon>Phaeocystidibacter</taxon>
    </lineage>
</organism>
<gene>
    <name evidence="1" type="ORF">F8C82_14640</name>
</gene>
<proteinExistence type="predicted"/>
<comment type="caution">
    <text evidence="1">The sequence shown here is derived from an EMBL/GenBank/DDBJ whole genome shotgun (WGS) entry which is preliminary data.</text>
</comment>